<dbReference type="OrthoDB" id="273614at2"/>
<proteinExistence type="predicted"/>
<dbReference type="InterPro" id="IPR000182">
    <property type="entry name" value="GNAT_dom"/>
</dbReference>
<feature type="domain" description="N-acetyltransferase" evidence="1">
    <location>
        <begin position="1"/>
        <end position="164"/>
    </location>
</feature>
<dbReference type="AlphaFoldDB" id="A0A1X6YQF1"/>
<dbReference type="InterPro" id="IPR016181">
    <property type="entry name" value="Acyl_CoA_acyltransferase"/>
</dbReference>
<accession>A0A1X6YQF1</accession>
<sequence>MEIRIARPSDAPELADLHVTCWAETYPGLLPAEEIARFDRDFRLRQWREQIARGGSRIVIAPGAGFAQIGPQREAALAARGYSDELHALYLTRAAQGRGLGRALLAAALGPAPGRLSALVLGGNDRACRFYEATGARLAERRPERIGTAEITDLLFLWDAAPRP</sequence>
<evidence type="ECO:0000313" key="3">
    <source>
        <dbReference type="EMBL" id="SLN28069.1"/>
    </source>
</evidence>
<dbReference type="Pfam" id="PF00583">
    <property type="entry name" value="Acetyltransf_1"/>
    <property type="match status" value="1"/>
</dbReference>
<dbReference type="GO" id="GO:0016747">
    <property type="term" value="F:acyltransferase activity, transferring groups other than amino-acyl groups"/>
    <property type="evidence" value="ECO:0007669"/>
    <property type="project" value="InterPro"/>
</dbReference>
<keyword evidence="3" id="KW-0808">Transferase</keyword>
<dbReference type="RefSeq" id="WP_085895369.1">
    <property type="nucleotide sequence ID" value="NZ_FWFY01000002.1"/>
</dbReference>
<dbReference type="Proteomes" id="UP000240624">
    <property type="component" value="Unassembled WGS sequence"/>
</dbReference>
<dbReference type="SUPFAM" id="SSF55729">
    <property type="entry name" value="Acyl-CoA N-acyltransferases (Nat)"/>
    <property type="match status" value="1"/>
</dbReference>
<evidence type="ECO:0000313" key="5">
    <source>
        <dbReference type="Proteomes" id="UP000240624"/>
    </source>
</evidence>
<organism evidence="3 4">
    <name type="scientific">Limimaricola soesokkakensis</name>
    <dbReference type="NCBI Taxonomy" id="1343159"/>
    <lineage>
        <taxon>Bacteria</taxon>
        <taxon>Pseudomonadati</taxon>
        <taxon>Pseudomonadota</taxon>
        <taxon>Alphaproteobacteria</taxon>
        <taxon>Rhodobacterales</taxon>
        <taxon>Paracoccaceae</taxon>
        <taxon>Limimaricola</taxon>
    </lineage>
</organism>
<keyword evidence="2" id="KW-0012">Acyltransferase</keyword>
<dbReference type="Gene3D" id="3.40.630.30">
    <property type="match status" value="1"/>
</dbReference>
<dbReference type="Proteomes" id="UP000193495">
    <property type="component" value="Unassembled WGS sequence"/>
</dbReference>
<name>A0A1X6YQF1_9RHOB</name>
<dbReference type="PROSITE" id="PS51186">
    <property type="entry name" value="GNAT"/>
    <property type="match status" value="1"/>
</dbReference>
<dbReference type="EMBL" id="FWFY01000002">
    <property type="protein sequence ID" value="SLN28069.1"/>
    <property type="molecule type" value="Genomic_DNA"/>
</dbReference>
<gene>
    <name evidence="2" type="ORF">CLV79_10179</name>
    <name evidence="3" type="ORF">LOS8367_01007</name>
</gene>
<reference evidence="3 4" key="1">
    <citation type="submission" date="2017-03" db="EMBL/GenBank/DDBJ databases">
        <authorList>
            <person name="Afonso C.L."/>
            <person name="Miller P.J."/>
            <person name="Scott M.A."/>
            <person name="Spackman E."/>
            <person name="Goraichik I."/>
            <person name="Dimitrov K.M."/>
            <person name="Suarez D.L."/>
            <person name="Swayne D.E."/>
        </authorList>
    </citation>
    <scope>NUCLEOTIDE SEQUENCE [LARGE SCALE GENOMIC DNA]</scope>
    <source>
        <strain evidence="3 4">CECT 8367</strain>
    </source>
</reference>
<evidence type="ECO:0000313" key="2">
    <source>
        <dbReference type="EMBL" id="PSK88247.1"/>
    </source>
</evidence>
<evidence type="ECO:0000259" key="1">
    <source>
        <dbReference type="PROSITE" id="PS51186"/>
    </source>
</evidence>
<keyword evidence="5" id="KW-1185">Reference proteome</keyword>
<evidence type="ECO:0000313" key="4">
    <source>
        <dbReference type="Proteomes" id="UP000193495"/>
    </source>
</evidence>
<protein>
    <submittedName>
        <fullName evidence="3">Acetyltransferase (GNAT) family protein</fullName>
    </submittedName>
    <submittedName>
        <fullName evidence="2">L-amino acid N-acyltransferase YncA</fullName>
    </submittedName>
</protein>
<reference evidence="2 5" key="2">
    <citation type="submission" date="2018-03" db="EMBL/GenBank/DDBJ databases">
        <title>Genomic Encyclopedia of Archaeal and Bacterial Type Strains, Phase II (KMG-II): from individual species to whole genera.</title>
        <authorList>
            <person name="Goeker M."/>
        </authorList>
    </citation>
    <scope>NUCLEOTIDE SEQUENCE [LARGE SCALE GENOMIC DNA]</scope>
    <source>
        <strain evidence="2 5">DSM 29956</strain>
    </source>
</reference>
<dbReference type="EMBL" id="PYGB01000001">
    <property type="protein sequence ID" value="PSK88247.1"/>
    <property type="molecule type" value="Genomic_DNA"/>
</dbReference>